<comment type="caution">
    <text evidence="1">The sequence shown here is derived from an EMBL/GenBank/DDBJ whole genome shotgun (WGS) entry which is preliminary data.</text>
</comment>
<dbReference type="EMBL" id="JAJSOF020000005">
    <property type="protein sequence ID" value="KAJ4447607.1"/>
    <property type="molecule type" value="Genomic_DNA"/>
</dbReference>
<protein>
    <recommendedName>
        <fullName evidence="3">Reverse transcriptase domain-containing protein</fullName>
    </recommendedName>
</protein>
<name>A0ABQ8TNI2_PERAM</name>
<gene>
    <name evidence="1" type="ORF">ANN_09614</name>
</gene>
<evidence type="ECO:0008006" key="3">
    <source>
        <dbReference type="Google" id="ProtNLM"/>
    </source>
</evidence>
<dbReference type="PANTHER" id="PTHR47027:SF20">
    <property type="entry name" value="REVERSE TRANSCRIPTASE-LIKE PROTEIN WITH RNA-DIRECTED DNA POLYMERASE DOMAIN"/>
    <property type="match status" value="1"/>
</dbReference>
<proteinExistence type="predicted"/>
<evidence type="ECO:0000313" key="1">
    <source>
        <dbReference type="EMBL" id="KAJ4447607.1"/>
    </source>
</evidence>
<evidence type="ECO:0000313" key="2">
    <source>
        <dbReference type="Proteomes" id="UP001148838"/>
    </source>
</evidence>
<keyword evidence="2" id="KW-1185">Reference proteome</keyword>
<organism evidence="1 2">
    <name type="scientific">Periplaneta americana</name>
    <name type="common">American cockroach</name>
    <name type="synonym">Blatta americana</name>
    <dbReference type="NCBI Taxonomy" id="6978"/>
    <lineage>
        <taxon>Eukaryota</taxon>
        <taxon>Metazoa</taxon>
        <taxon>Ecdysozoa</taxon>
        <taxon>Arthropoda</taxon>
        <taxon>Hexapoda</taxon>
        <taxon>Insecta</taxon>
        <taxon>Pterygota</taxon>
        <taxon>Neoptera</taxon>
        <taxon>Polyneoptera</taxon>
        <taxon>Dictyoptera</taxon>
        <taxon>Blattodea</taxon>
        <taxon>Blattoidea</taxon>
        <taxon>Blattidae</taxon>
        <taxon>Blattinae</taxon>
        <taxon>Periplaneta</taxon>
    </lineage>
</organism>
<sequence length="357" mass="40349">MSPGSSTESYPVFARIGLRENTGKNLNQVTCPNWDSNPGHLVSRPDALTVTPQIEGLELNGLHQLLFYADDVNMLGENPQMIMEDTKTLLEAIKEAFVIYSAVKNLKVRIYKIVILPGVLYGCETWTLTLKEEQRLRVFENKVLRKIFGAKEDEITGEWRKLHNAELHGLYSSPDIIGNIKSRRLRWAEHVARMGKSKMHIELGGRRENTFGEAKTLGKCLQQISFLVSAPPLCEMELTNQQSVSFSDRILVFSSVALIQRIPNLTGPVDINDVTLQRNRNTTAGSRTHRHDTTVHDVIRLLIAVLYKNQPDSLKAADGECHHLCKLMEPVRQRWSISDVIVEIRNTVMPSDCSALR</sequence>
<dbReference type="PANTHER" id="PTHR47027">
    <property type="entry name" value="REVERSE TRANSCRIPTASE DOMAIN-CONTAINING PROTEIN"/>
    <property type="match status" value="1"/>
</dbReference>
<accession>A0ABQ8TNI2</accession>
<dbReference type="Proteomes" id="UP001148838">
    <property type="component" value="Unassembled WGS sequence"/>
</dbReference>
<reference evidence="1 2" key="1">
    <citation type="journal article" date="2022" name="Allergy">
        <title>Genome assembly and annotation of Periplaneta americana reveal a comprehensive cockroach allergen profile.</title>
        <authorList>
            <person name="Wang L."/>
            <person name="Xiong Q."/>
            <person name="Saelim N."/>
            <person name="Wang L."/>
            <person name="Nong W."/>
            <person name="Wan A.T."/>
            <person name="Shi M."/>
            <person name="Liu X."/>
            <person name="Cao Q."/>
            <person name="Hui J.H.L."/>
            <person name="Sookrung N."/>
            <person name="Leung T.F."/>
            <person name="Tungtrongchitr A."/>
            <person name="Tsui S.K.W."/>
        </authorList>
    </citation>
    <scope>NUCLEOTIDE SEQUENCE [LARGE SCALE GENOMIC DNA]</scope>
    <source>
        <strain evidence="1">PWHHKU_190912</strain>
    </source>
</reference>